<evidence type="ECO:0000256" key="4">
    <source>
        <dbReference type="ARBA" id="ARBA00022692"/>
    </source>
</evidence>
<dbReference type="EMBL" id="PIPR01000001">
    <property type="protein sequence ID" value="RUO42219.1"/>
    <property type="molecule type" value="Genomic_DNA"/>
</dbReference>
<evidence type="ECO:0000256" key="7">
    <source>
        <dbReference type="ARBA" id="ARBA00023237"/>
    </source>
</evidence>
<dbReference type="InterPro" id="IPR036942">
    <property type="entry name" value="Beta-barrel_TonB_sf"/>
</dbReference>
<dbReference type="GO" id="GO:0044718">
    <property type="term" value="P:siderophore transmembrane transport"/>
    <property type="evidence" value="ECO:0007669"/>
    <property type="project" value="TreeGrafter"/>
</dbReference>
<reference evidence="14" key="1">
    <citation type="journal article" date="2018" name="Front. Microbiol.">
        <title>Genome-Based Analysis Reveals the Taxonomy and Diversity of the Family Idiomarinaceae.</title>
        <authorList>
            <person name="Liu Y."/>
            <person name="Lai Q."/>
            <person name="Shao Z."/>
        </authorList>
    </citation>
    <scope>NUCLEOTIDE SEQUENCE [LARGE SCALE GENOMIC DNA]</scope>
    <source>
        <strain evidence="14">KYW314</strain>
    </source>
</reference>
<feature type="domain" description="TonB-dependent receptor plug" evidence="12">
    <location>
        <begin position="37"/>
        <end position="147"/>
    </location>
</feature>
<proteinExistence type="inferred from homology"/>
<feature type="chain" id="PRO_5031066916" description="TonB-dependent receptor" evidence="10">
    <location>
        <begin position="20"/>
        <end position="668"/>
    </location>
</feature>
<evidence type="ECO:0000259" key="12">
    <source>
        <dbReference type="Pfam" id="PF07715"/>
    </source>
</evidence>
<keyword evidence="6 8" id="KW-0472">Membrane</keyword>
<evidence type="ECO:0000256" key="6">
    <source>
        <dbReference type="ARBA" id="ARBA00023136"/>
    </source>
</evidence>
<dbReference type="InterPro" id="IPR000531">
    <property type="entry name" value="Beta-barrel_TonB"/>
</dbReference>
<dbReference type="PROSITE" id="PS52016">
    <property type="entry name" value="TONB_DEPENDENT_REC_3"/>
    <property type="match status" value="1"/>
</dbReference>
<comment type="subcellular location">
    <subcellularLocation>
        <location evidence="1 8">Cell outer membrane</location>
        <topology evidence="1 8">Multi-pass membrane protein</topology>
    </subcellularLocation>
</comment>
<sequence length="668" mass="73621">MRHVLIALAVAGASSSGYAQQQADEVIVVTEAAPQSQRDTAAAVSNLSTDEQLPGLRIDAGELLQGIAGVQSDQRANYAQDTRITLRGFGARSAFGVRGVLLRLDGIPLSMPDGQAQTSSILLDEANNVQVLRGPLASIYGNAAGGVIDWRSQTPEISQLRVDALAGANSTSRWLVQNDWVGERDAIRVVGARLRTDGPRDQNSAERDQLALRWYRQLTDDMRLIVRADDNDAPLLQDPGSLTPTDWRADPEQTFGGASRFNTRKSIHHQQVSATVLGTGAEQQWHVSAWRGWRDIEQYLPFPGSDLTSSGAVIDLRRAFTGIDAAMTMPLANTIKLTIGGAWADQDDRRFGYVNDFGSRGDVRRDELGTVTSQSLFTLAEWQQTEALSWQAGVRYNEVDFSVDDYFVVPGVNPEDSGALSMQATSWSLGASYQLNDDWSLFIARGRGFETPTLTELAYQNDATGINEDLGPAKNQQWEAGIEWQRPELRGQLSAFQIDTSDEIVVDQSNDGRTTYVNAERTERRGVELQTDWTLSDTLDARFSATWLDATYSDGNRLPGIAEQQAYGQLNWQPLPHPLRVQLAMDYRGDVVATDDNAVIAPSHVLWHFAVQYEHVGQQWSISPWLKLHNVGDRDYVGSVVVNQGSGRAFEPGVGRELRAGVSVTRRY</sequence>
<gene>
    <name evidence="13" type="ORF">CWE22_08765</name>
</gene>
<evidence type="ECO:0000256" key="1">
    <source>
        <dbReference type="ARBA" id="ARBA00004571"/>
    </source>
</evidence>
<evidence type="ECO:0000256" key="10">
    <source>
        <dbReference type="SAM" id="SignalP"/>
    </source>
</evidence>
<protein>
    <recommendedName>
        <fullName evidence="15">TonB-dependent receptor</fullName>
    </recommendedName>
</protein>
<dbReference type="InterPro" id="IPR037066">
    <property type="entry name" value="Plug_dom_sf"/>
</dbReference>
<comment type="similarity">
    <text evidence="8 9">Belongs to the TonB-dependent receptor family.</text>
</comment>
<dbReference type="Proteomes" id="UP000287766">
    <property type="component" value="Unassembled WGS sequence"/>
</dbReference>
<evidence type="ECO:0000256" key="2">
    <source>
        <dbReference type="ARBA" id="ARBA00022448"/>
    </source>
</evidence>
<dbReference type="GO" id="GO:0009279">
    <property type="term" value="C:cell outer membrane"/>
    <property type="evidence" value="ECO:0007669"/>
    <property type="project" value="UniProtKB-SubCell"/>
</dbReference>
<evidence type="ECO:0000313" key="14">
    <source>
        <dbReference type="Proteomes" id="UP000287766"/>
    </source>
</evidence>
<comment type="caution">
    <text evidence="13">The sequence shown here is derived from an EMBL/GenBank/DDBJ whole genome shotgun (WGS) entry which is preliminary data.</text>
</comment>
<keyword evidence="14" id="KW-1185">Reference proteome</keyword>
<dbReference type="InterPro" id="IPR039426">
    <property type="entry name" value="TonB-dep_rcpt-like"/>
</dbReference>
<feature type="domain" description="TonB-dependent receptor-like beta-barrel" evidence="11">
    <location>
        <begin position="227"/>
        <end position="622"/>
    </location>
</feature>
<organism evidence="13 14">
    <name type="scientific">Pseudidiomarina aestuarii</name>
    <dbReference type="NCBI Taxonomy" id="624146"/>
    <lineage>
        <taxon>Bacteria</taxon>
        <taxon>Pseudomonadati</taxon>
        <taxon>Pseudomonadota</taxon>
        <taxon>Gammaproteobacteria</taxon>
        <taxon>Alteromonadales</taxon>
        <taxon>Idiomarinaceae</taxon>
        <taxon>Pseudidiomarina</taxon>
    </lineage>
</organism>
<dbReference type="PANTHER" id="PTHR30069">
    <property type="entry name" value="TONB-DEPENDENT OUTER MEMBRANE RECEPTOR"/>
    <property type="match status" value="1"/>
</dbReference>
<name>A0A7Z7EUZ3_9GAMM</name>
<dbReference type="PANTHER" id="PTHR30069:SF28">
    <property type="entry name" value="TONB-DEPENDENT RECEPTOR YNCD-RELATED"/>
    <property type="match status" value="1"/>
</dbReference>
<dbReference type="InterPro" id="IPR012910">
    <property type="entry name" value="Plug_dom"/>
</dbReference>
<dbReference type="RefSeq" id="WP_169930941.1">
    <property type="nucleotide sequence ID" value="NZ_PIPR01000001.1"/>
</dbReference>
<dbReference type="Pfam" id="PF00593">
    <property type="entry name" value="TonB_dep_Rec_b-barrel"/>
    <property type="match status" value="1"/>
</dbReference>
<evidence type="ECO:0000256" key="3">
    <source>
        <dbReference type="ARBA" id="ARBA00022452"/>
    </source>
</evidence>
<evidence type="ECO:0000313" key="13">
    <source>
        <dbReference type="EMBL" id="RUO42219.1"/>
    </source>
</evidence>
<evidence type="ECO:0008006" key="15">
    <source>
        <dbReference type="Google" id="ProtNLM"/>
    </source>
</evidence>
<evidence type="ECO:0000259" key="11">
    <source>
        <dbReference type="Pfam" id="PF00593"/>
    </source>
</evidence>
<dbReference type="GO" id="GO:0015344">
    <property type="term" value="F:siderophore uptake transmembrane transporter activity"/>
    <property type="evidence" value="ECO:0007669"/>
    <property type="project" value="TreeGrafter"/>
</dbReference>
<dbReference type="AlphaFoldDB" id="A0A7Z7EUZ3"/>
<keyword evidence="7 8" id="KW-0998">Cell outer membrane</keyword>
<dbReference type="SUPFAM" id="SSF56935">
    <property type="entry name" value="Porins"/>
    <property type="match status" value="1"/>
</dbReference>
<keyword evidence="4 8" id="KW-0812">Transmembrane</keyword>
<evidence type="ECO:0000256" key="9">
    <source>
        <dbReference type="RuleBase" id="RU003357"/>
    </source>
</evidence>
<keyword evidence="3 8" id="KW-1134">Transmembrane beta strand</keyword>
<dbReference type="Pfam" id="PF07715">
    <property type="entry name" value="Plug"/>
    <property type="match status" value="1"/>
</dbReference>
<keyword evidence="5 9" id="KW-0798">TonB box</keyword>
<keyword evidence="10" id="KW-0732">Signal</keyword>
<keyword evidence="2 8" id="KW-0813">Transport</keyword>
<accession>A0A7Z7EUZ3</accession>
<feature type="signal peptide" evidence="10">
    <location>
        <begin position="1"/>
        <end position="19"/>
    </location>
</feature>
<dbReference type="Gene3D" id="2.40.170.20">
    <property type="entry name" value="TonB-dependent receptor, beta-barrel domain"/>
    <property type="match status" value="1"/>
</dbReference>
<evidence type="ECO:0000256" key="8">
    <source>
        <dbReference type="PROSITE-ProRule" id="PRU01360"/>
    </source>
</evidence>
<evidence type="ECO:0000256" key="5">
    <source>
        <dbReference type="ARBA" id="ARBA00023077"/>
    </source>
</evidence>
<dbReference type="Gene3D" id="2.170.130.10">
    <property type="entry name" value="TonB-dependent receptor, plug domain"/>
    <property type="match status" value="1"/>
</dbReference>